<dbReference type="Gene3D" id="2.60.120.200">
    <property type="match status" value="1"/>
</dbReference>
<dbReference type="Pfam" id="PF00139">
    <property type="entry name" value="Lectin_legB"/>
    <property type="match status" value="1"/>
</dbReference>
<dbReference type="Pfam" id="PF07714">
    <property type="entry name" value="PK_Tyr_Ser-Thr"/>
    <property type="match status" value="1"/>
</dbReference>
<dbReference type="InterPro" id="IPR001220">
    <property type="entry name" value="Legume_lectin_dom"/>
</dbReference>
<dbReference type="InterPro" id="IPR001245">
    <property type="entry name" value="Ser-Thr/Tyr_kinase_cat_dom"/>
</dbReference>
<evidence type="ECO:0000256" key="10">
    <source>
        <dbReference type="ARBA" id="ARBA00023136"/>
    </source>
</evidence>
<dbReference type="SUPFAM" id="SSF56112">
    <property type="entry name" value="Protein kinase-like (PK-like)"/>
    <property type="match status" value="1"/>
</dbReference>
<dbReference type="PANTHER" id="PTHR27007">
    <property type="match status" value="1"/>
</dbReference>
<dbReference type="EMBL" id="JAFEMO010000013">
    <property type="protein sequence ID" value="KAH7549504.1"/>
    <property type="molecule type" value="Genomic_DNA"/>
</dbReference>
<dbReference type="PROSITE" id="PS50011">
    <property type="entry name" value="PROTEIN_KINASE_DOM"/>
    <property type="match status" value="1"/>
</dbReference>
<keyword evidence="10" id="KW-0472">Membrane</keyword>
<evidence type="ECO:0000256" key="9">
    <source>
        <dbReference type="ARBA" id="ARBA00022989"/>
    </source>
</evidence>
<keyword evidence="14" id="KW-1185">Reference proteome</keyword>
<evidence type="ECO:0000256" key="6">
    <source>
        <dbReference type="ARBA" id="ARBA00022734"/>
    </source>
</evidence>
<comment type="caution">
    <text evidence="13">The sequence shown here is derived from an EMBL/GenBank/DDBJ whole genome shotgun (WGS) entry which is preliminary data.</text>
</comment>
<keyword evidence="9" id="KW-1133">Transmembrane helix</keyword>
<proteinExistence type="inferred from homology"/>
<dbReference type="InterPro" id="IPR013320">
    <property type="entry name" value="ConA-like_dom_sf"/>
</dbReference>
<dbReference type="InterPro" id="IPR011009">
    <property type="entry name" value="Kinase-like_dom_sf"/>
</dbReference>
<evidence type="ECO:0000256" key="11">
    <source>
        <dbReference type="ARBA" id="ARBA00023170"/>
    </source>
</evidence>
<evidence type="ECO:0000313" key="13">
    <source>
        <dbReference type="EMBL" id="KAH7549504.1"/>
    </source>
</evidence>
<dbReference type="CDD" id="cd06899">
    <property type="entry name" value="lectin_legume_LecRK_Arcelin_ConA"/>
    <property type="match status" value="1"/>
</dbReference>
<dbReference type="InterPro" id="IPR000719">
    <property type="entry name" value="Prot_kinase_dom"/>
</dbReference>
<evidence type="ECO:0000256" key="3">
    <source>
        <dbReference type="ARBA" id="ARBA00010217"/>
    </source>
</evidence>
<comment type="similarity">
    <text evidence="2">In the N-terminal section; belongs to the leguminous lectin family.</text>
</comment>
<dbReference type="SMART" id="SM00220">
    <property type="entry name" value="S_TKc"/>
    <property type="match status" value="1"/>
</dbReference>
<sequence length="597" mass="67179">MKLLGSASISQDNGFIQIPDPSPTVNHAYQAGRAIYSSPIRLFDPLTITPASFQTTFSFQFTTAATNKSYSGNGGLAFLIVPEEFTLGRPGPWLGILNDACEHYKVFAVEFDNSHDPKFGDPNDHHVGVNLGSVVSFKTANASLHDDSIHRAWITYDGHRKWIDIYFGVDGDPVPSQPILSTPLNLSPFLKEYMFVGFSASTGDSPQLHNILSWNFSSTIQAFLNVPLKHICHRNVAHQVSKYSSTINHTSRNSFMIFMCVVALCTMTFLNFYCSCTKRSETTESSMAFSFPDKKQRPHPPSRPRRFAIIELYMATKRFSKMEVLARESRGVLYRGTLPNGCHVAVKRFSNEFLDPSNLKRTRVLLKRISSITQVCCHPGLAPIRGWCFDDRMTILVYDYYQNGSLDRWLFGLGVLPWSRRFKLIKDIGETLSFLHSKELTHGNVKSSSVFLDINYNAVLGDYGFVFFQGKPSKKAVVLDVFGFGMLVLEIVAGKRTIEREEEEEEMGVLEFAWSMHEKGEMVKVVDERMGRNVNSEEAIRVLEIGLSCSLSEINNGRPSMADVVQFFNMMNPVRILPSSRPAQLLPQNTDSSIFSP</sequence>
<keyword evidence="7" id="KW-0547">Nucleotide-binding</keyword>
<organism evidence="13 14">
    <name type="scientific">Xanthoceras sorbifolium</name>
    <dbReference type="NCBI Taxonomy" id="99658"/>
    <lineage>
        <taxon>Eukaryota</taxon>
        <taxon>Viridiplantae</taxon>
        <taxon>Streptophyta</taxon>
        <taxon>Embryophyta</taxon>
        <taxon>Tracheophyta</taxon>
        <taxon>Spermatophyta</taxon>
        <taxon>Magnoliopsida</taxon>
        <taxon>eudicotyledons</taxon>
        <taxon>Gunneridae</taxon>
        <taxon>Pentapetalae</taxon>
        <taxon>rosids</taxon>
        <taxon>malvids</taxon>
        <taxon>Sapindales</taxon>
        <taxon>Sapindaceae</taxon>
        <taxon>Xanthoceroideae</taxon>
        <taxon>Xanthoceras</taxon>
    </lineage>
</organism>
<evidence type="ECO:0000256" key="2">
    <source>
        <dbReference type="ARBA" id="ARBA00008536"/>
    </source>
</evidence>
<keyword evidence="11" id="KW-0675">Receptor</keyword>
<evidence type="ECO:0000313" key="14">
    <source>
        <dbReference type="Proteomes" id="UP000827721"/>
    </source>
</evidence>
<evidence type="ECO:0000256" key="8">
    <source>
        <dbReference type="ARBA" id="ARBA00022840"/>
    </source>
</evidence>
<keyword evidence="4" id="KW-0812">Transmembrane</keyword>
<dbReference type="SUPFAM" id="SSF49899">
    <property type="entry name" value="Concanavalin A-like lectins/glucanases"/>
    <property type="match status" value="1"/>
</dbReference>
<evidence type="ECO:0000256" key="7">
    <source>
        <dbReference type="ARBA" id="ARBA00022741"/>
    </source>
</evidence>
<feature type="domain" description="Protein kinase" evidence="12">
    <location>
        <begin position="319"/>
        <end position="597"/>
    </location>
</feature>
<dbReference type="Gene3D" id="1.10.510.10">
    <property type="entry name" value="Transferase(Phosphotransferase) domain 1"/>
    <property type="match status" value="2"/>
</dbReference>
<name>A0ABQ8H6H7_9ROSI</name>
<comment type="similarity">
    <text evidence="3">In the C-terminal section; belongs to the protein kinase superfamily. Ser/Thr protein kinase family.</text>
</comment>
<comment type="subcellular location">
    <subcellularLocation>
        <location evidence="1">Membrane</location>
        <topology evidence="1">Single-pass type I membrane protein</topology>
    </subcellularLocation>
</comment>
<dbReference type="Gene3D" id="3.30.200.20">
    <property type="entry name" value="Phosphorylase Kinase, domain 1"/>
    <property type="match status" value="1"/>
</dbReference>
<keyword evidence="6" id="KW-0430">Lectin</keyword>
<dbReference type="InterPro" id="IPR050528">
    <property type="entry name" value="L-type_Lectin-RKs"/>
</dbReference>
<evidence type="ECO:0000256" key="4">
    <source>
        <dbReference type="ARBA" id="ARBA00022692"/>
    </source>
</evidence>
<dbReference type="Proteomes" id="UP000827721">
    <property type="component" value="Unassembled WGS sequence"/>
</dbReference>
<keyword evidence="5" id="KW-0732">Signal</keyword>
<keyword evidence="8" id="KW-0067">ATP-binding</keyword>
<reference evidence="13 14" key="1">
    <citation type="submission" date="2021-02" db="EMBL/GenBank/DDBJ databases">
        <title>Plant Genome Project.</title>
        <authorList>
            <person name="Zhang R.-G."/>
        </authorList>
    </citation>
    <scope>NUCLEOTIDE SEQUENCE [LARGE SCALE GENOMIC DNA]</scope>
    <source>
        <tissue evidence="13">Leaves</tissue>
    </source>
</reference>
<protein>
    <recommendedName>
        <fullName evidence="12">Protein kinase domain-containing protein</fullName>
    </recommendedName>
</protein>
<evidence type="ECO:0000256" key="5">
    <source>
        <dbReference type="ARBA" id="ARBA00022729"/>
    </source>
</evidence>
<accession>A0ABQ8H6H7</accession>
<gene>
    <name evidence="13" type="ORF">JRO89_XS13G0041900</name>
</gene>
<evidence type="ECO:0000259" key="12">
    <source>
        <dbReference type="PROSITE" id="PS50011"/>
    </source>
</evidence>
<evidence type="ECO:0000256" key="1">
    <source>
        <dbReference type="ARBA" id="ARBA00004479"/>
    </source>
</evidence>